<dbReference type="InterPro" id="IPR002347">
    <property type="entry name" value="SDR_fam"/>
</dbReference>
<dbReference type="InterPro" id="IPR036291">
    <property type="entry name" value="NAD(P)-bd_dom_sf"/>
</dbReference>
<gene>
    <name evidence="2" type="ORF">M407DRAFT_213054</name>
</gene>
<protein>
    <recommendedName>
        <fullName evidence="4">NAD(P)-binding protein</fullName>
    </recommendedName>
</protein>
<dbReference type="PANTHER" id="PTHR43157:SF31">
    <property type="entry name" value="PHOSPHATIDYLINOSITOL-GLYCAN BIOSYNTHESIS CLASS F PROTEIN"/>
    <property type="match status" value="1"/>
</dbReference>
<proteinExistence type="predicted"/>
<name>A0A0C3Q584_9AGAM</name>
<evidence type="ECO:0000256" key="1">
    <source>
        <dbReference type="ARBA" id="ARBA00023002"/>
    </source>
</evidence>
<dbReference type="Pfam" id="PF00106">
    <property type="entry name" value="adh_short"/>
    <property type="match status" value="1"/>
</dbReference>
<dbReference type="GO" id="GO:0016491">
    <property type="term" value="F:oxidoreductase activity"/>
    <property type="evidence" value="ECO:0007669"/>
    <property type="project" value="UniProtKB-KW"/>
</dbReference>
<dbReference type="PANTHER" id="PTHR43157">
    <property type="entry name" value="PHOSPHATIDYLINOSITOL-GLYCAN BIOSYNTHESIS CLASS F PROTEIN-RELATED"/>
    <property type="match status" value="1"/>
</dbReference>
<dbReference type="EMBL" id="KN823064">
    <property type="protein sequence ID" value="KIO24265.1"/>
    <property type="molecule type" value="Genomic_DNA"/>
</dbReference>
<dbReference type="Gene3D" id="3.40.50.720">
    <property type="entry name" value="NAD(P)-binding Rossmann-like Domain"/>
    <property type="match status" value="1"/>
</dbReference>
<dbReference type="Proteomes" id="UP000054248">
    <property type="component" value="Unassembled WGS sequence"/>
</dbReference>
<evidence type="ECO:0000313" key="3">
    <source>
        <dbReference type="Proteomes" id="UP000054248"/>
    </source>
</evidence>
<dbReference type="OrthoDB" id="191139at2759"/>
<sequence>MPIFPNIHHGRSTYNPDSDIPDLQGKVILVTGANAGIGFKAAEVLTSKGAKVYLGARDESRGKAAVQTIRDSISNLPSAGSVHWLPLDLSTPQATKAGAEAFLRLESRLDQDYVNQVSGIPRTQVTVSDMCESHLGIFVLTQELMPVLKQTADEPNSDVRIIVVSSAAHLQVPEKPEFRSLEGWNSRKGDGLVESGTRYAITKLANVLFTRELQSRLDAESVPITCISLHPGLVNTEGPRNAIKTGIFAYFIKLLLAAFALTPLQGAYTTLFAATSPKIKAEPAKYRGSYLNPFDRLGEISAYAKDKQLAQDLWACSEEVAEICLKEAEPRP</sequence>
<dbReference type="AlphaFoldDB" id="A0A0C3Q584"/>
<evidence type="ECO:0000313" key="2">
    <source>
        <dbReference type="EMBL" id="KIO24265.1"/>
    </source>
</evidence>
<organism evidence="2 3">
    <name type="scientific">Tulasnella calospora MUT 4182</name>
    <dbReference type="NCBI Taxonomy" id="1051891"/>
    <lineage>
        <taxon>Eukaryota</taxon>
        <taxon>Fungi</taxon>
        <taxon>Dikarya</taxon>
        <taxon>Basidiomycota</taxon>
        <taxon>Agaricomycotina</taxon>
        <taxon>Agaricomycetes</taxon>
        <taxon>Cantharellales</taxon>
        <taxon>Tulasnellaceae</taxon>
        <taxon>Tulasnella</taxon>
    </lineage>
</organism>
<accession>A0A0C3Q584</accession>
<reference evidence="3" key="2">
    <citation type="submission" date="2015-01" db="EMBL/GenBank/DDBJ databases">
        <title>Evolutionary Origins and Diversification of the Mycorrhizal Mutualists.</title>
        <authorList>
            <consortium name="DOE Joint Genome Institute"/>
            <consortium name="Mycorrhizal Genomics Consortium"/>
            <person name="Kohler A."/>
            <person name="Kuo A."/>
            <person name="Nagy L.G."/>
            <person name="Floudas D."/>
            <person name="Copeland A."/>
            <person name="Barry K.W."/>
            <person name="Cichocki N."/>
            <person name="Veneault-Fourrey C."/>
            <person name="LaButti K."/>
            <person name="Lindquist E.A."/>
            <person name="Lipzen A."/>
            <person name="Lundell T."/>
            <person name="Morin E."/>
            <person name="Murat C."/>
            <person name="Riley R."/>
            <person name="Ohm R."/>
            <person name="Sun H."/>
            <person name="Tunlid A."/>
            <person name="Henrissat B."/>
            <person name="Grigoriev I.V."/>
            <person name="Hibbett D.S."/>
            <person name="Martin F."/>
        </authorList>
    </citation>
    <scope>NUCLEOTIDE SEQUENCE [LARGE SCALE GENOMIC DNA]</scope>
    <source>
        <strain evidence="3">MUT 4182</strain>
    </source>
</reference>
<reference evidence="2 3" key="1">
    <citation type="submission" date="2014-04" db="EMBL/GenBank/DDBJ databases">
        <authorList>
            <consortium name="DOE Joint Genome Institute"/>
            <person name="Kuo A."/>
            <person name="Girlanda M."/>
            <person name="Perotto S."/>
            <person name="Kohler A."/>
            <person name="Nagy L.G."/>
            <person name="Floudas D."/>
            <person name="Copeland A."/>
            <person name="Barry K.W."/>
            <person name="Cichocki N."/>
            <person name="Veneault-Fourrey C."/>
            <person name="LaButti K."/>
            <person name="Lindquist E.A."/>
            <person name="Lipzen A."/>
            <person name="Lundell T."/>
            <person name="Morin E."/>
            <person name="Murat C."/>
            <person name="Sun H."/>
            <person name="Tunlid A."/>
            <person name="Henrissat B."/>
            <person name="Grigoriev I.V."/>
            <person name="Hibbett D.S."/>
            <person name="Martin F."/>
            <person name="Nordberg H.P."/>
            <person name="Cantor M.N."/>
            <person name="Hua S.X."/>
        </authorList>
    </citation>
    <scope>NUCLEOTIDE SEQUENCE [LARGE SCALE GENOMIC DNA]</scope>
    <source>
        <strain evidence="2 3">MUT 4182</strain>
    </source>
</reference>
<dbReference type="SUPFAM" id="SSF51735">
    <property type="entry name" value="NAD(P)-binding Rossmann-fold domains"/>
    <property type="match status" value="1"/>
</dbReference>
<dbReference type="HOGENOM" id="CLU_010194_44_6_1"/>
<keyword evidence="1" id="KW-0560">Oxidoreductase</keyword>
<keyword evidence="3" id="KW-1185">Reference proteome</keyword>
<evidence type="ECO:0008006" key="4">
    <source>
        <dbReference type="Google" id="ProtNLM"/>
    </source>
</evidence>
<dbReference type="STRING" id="1051891.A0A0C3Q584"/>